<dbReference type="AlphaFoldDB" id="A0A7K3NNA3"/>
<proteinExistence type="predicted"/>
<name>A0A7K3NNA3_9BACT</name>
<organism evidence="2 3">
    <name type="scientific">Desulfolutivibrio sulfodismutans</name>
    <dbReference type="NCBI Taxonomy" id="63561"/>
    <lineage>
        <taxon>Bacteria</taxon>
        <taxon>Pseudomonadati</taxon>
        <taxon>Thermodesulfobacteriota</taxon>
        <taxon>Desulfovibrionia</taxon>
        <taxon>Desulfovibrionales</taxon>
        <taxon>Desulfovibrionaceae</taxon>
        <taxon>Desulfolutivibrio</taxon>
    </lineage>
</organism>
<dbReference type="Proteomes" id="UP000469724">
    <property type="component" value="Unassembled WGS sequence"/>
</dbReference>
<evidence type="ECO:0000256" key="1">
    <source>
        <dbReference type="SAM" id="MobiDB-lite"/>
    </source>
</evidence>
<comment type="caution">
    <text evidence="2">The sequence shown here is derived from an EMBL/GenBank/DDBJ whole genome shotgun (WGS) entry which is preliminary data.</text>
</comment>
<gene>
    <name evidence="2" type="ORF">G3N56_13130</name>
</gene>
<dbReference type="EMBL" id="JAAGRQ010000057">
    <property type="protein sequence ID" value="NDY57674.1"/>
    <property type="molecule type" value="Genomic_DNA"/>
</dbReference>
<protein>
    <submittedName>
        <fullName evidence="2">Uncharacterized protein</fullName>
    </submittedName>
</protein>
<evidence type="ECO:0000313" key="3">
    <source>
        <dbReference type="Proteomes" id="UP000469724"/>
    </source>
</evidence>
<sequence length="85" mass="9795">MKKYRVYFATKVHVFTTWFRRKERVSETDYVVVTAHNEAHAVKLARALVNLDELGMPFRVTQVREAPENEDEGYHQGGGASSPDR</sequence>
<reference evidence="2 3" key="1">
    <citation type="submission" date="2020-02" db="EMBL/GenBank/DDBJ databases">
        <title>Comparative genomics of sulfur disproportionating microorganisms.</title>
        <authorList>
            <person name="Ward L.M."/>
            <person name="Bertran E."/>
            <person name="Johnston D.T."/>
        </authorList>
    </citation>
    <scope>NUCLEOTIDE SEQUENCE [LARGE SCALE GENOMIC DNA]</scope>
    <source>
        <strain evidence="2 3">DSM 3696</strain>
    </source>
</reference>
<evidence type="ECO:0000313" key="2">
    <source>
        <dbReference type="EMBL" id="NDY57674.1"/>
    </source>
</evidence>
<accession>A0A7K3NNA3</accession>
<feature type="region of interest" description="Disordered" evidence="1">
    <location>
        <begin position="63"/>
        <end position="85"/>
    </location>
</feature>
<feature type="compositionally biased region" description="Gly residues" evidence="1">
    <location>
        <begin position="75"/>
        <end position="85"/>
    </location>
</feature>
<dbReference type="RefSeq" id="WP_163302759.1">
    <property type="nucleotide sequence ID" value="NZ_JAAGRQ010000057.1"/>
</dbReference>
<keyword evidence="3" id="KW-1185">Reference proteome</keyword>